<proteinExistence type="predicted"/>
<gene>
    <name evidence="1" type="ORF">BS47DRAFT_1356177</name>
</gene>
<dbReference type="PANTHER" id="PTHR15131">
    <property type="entry name" value="SMALL NUCLEAR RNA ACTIVATING COMPLEX, POLYPEPTIDE 1"/>
    <property type="match status" value="1"/>
</dbReference>
<comment type="caution">
    <text evidence="1">The sequence shown here is derived from an EMBL/GenBank/DDBJ whole genome shotgun (WGS) entry which is preliminary data.</text>
</comment>
<sequence>MDPLLNPTIPTWRKSLPTLQPSYFTSALFVDPLRRDIDGLLKAFLRRCSVALHKKEQISPFSWFKAIWKDQRWDLLHLRVVESRARRAFVDTVLRLFIERIVPSEPGLNQLTAFFGLYTFYNTQPRTPDLALYYQAQILIPIDTYQHLLSLPTFLPPGFDHYAHYIMQSLIDKDSFSLLPRSELGPFNPPIDYHPGLQMREASISIPAPKNKPGRPRALEIQKRNARNLSALDKWATTNMDPSRSLNMSIHVNPLVREDGSYLGAKEASSDEGRVEVTWENMLEVDAYAQERWLRYGREGVERVERAGRGPSGLLGLVALWRNH</sequence>
<feature type="non-terminal residue" evidence="1">
    <location>
        <position position="324"/>
    </location>
</feature>
<dbReference type="PANTHER" id="PTHR15131:SF3">
    <property type="entry name" value="SNRNA-ACTIVATING PROTEIN COMPLEX SUBUNIT 1"/>
    <property type="match status" value="1"/>
</dbReference>
<dbReference type="InterPro" id="IPR019188">
    <property type="entry name" value="SNAPC1"/>
</dbReference>
<dbReference type="GO" id="GO:0019185">
    <property type="term" value="C:snRNA-activating protein complex"/>
    <property type="evidence" value="ECO:0007669"/>
    <property type="project" value="TreeGrafter"/>
</dbReference>
<accession>A0A9P6DMD9</accession>
<dbReference type="EMBL" id="MU129355">
    <property type="protein sequence ID" value="KAF9503455.1"/>
    <property type="molecule type" value="Genomic_DNA"/>
</dbReference>
<dbReference type="OrthoDB" id="3253083at2759"/>
<evidence type="ECO:0000313" key="2">
    <source>
        <dbReference type="Proteomes" id="UP000886523"/>
    </source>
</evidence>
<keyword evidence="2" id="KW-1185">Reference proteome</keyword>
<organism evidence="1 2">
    <name type="scientific">Hydnum rufescens UP504</name>
    <dbReference type="NCBI Taxonomy" id="1448309"/>
    <lineage>
        <taxon>Eukaryota</taxon>
        <taxon>Fungi</taxon>
        <taxon>Dikarya</taxon>
        <taxon>Basidiomycota</taxon>
        <taxon>Agaricomycotina</taxon>
        <taxon>Agaricomycetes</taxon>
        <taxon>Cantharellales</taxon>
        <taxon>Hydnaceae</taxon>
        <taxon>Hydnum</taxon>
    </lineage>
</organism>
<dbReference type="Proteomes" id="UP000886523">
    <property type="component" value="Unassembled WGS sequence"/>
</dbReference>
<evidence type="ECO:0000313" key="1">
    <source>
        <dbReference type="EMBL" id="KAF9503455.1"/>
    </source>
</evidence>
<dbReference type="GO" id="GO:0043565">
    <property type="term" value="F:sequence-specific DNA binding"/>
    <property type="evidence" value="ECO:0007669"/>
    <property type="project" value="TreeGrafter"/>
</dbReference>
<dbReference type="GO" id="GO:0042796">
    <property type="term" value="P:snRNA transcription by RNA polymerase III"/>
    <property type="evidence" value="ECO:0007669"/>
    <property type="project" value="TreeGrafter"/>
</dbReference>
<dbReference type="AlphaFoldDB" id="A0A9P6DMD9"/>
<dbReference type="Pfam" id="PF09808">
    <property type="entry name" value="SNAPC1"/>
    <property type="match status" value="1"/>
</dbReference>
<dbReference type="GO" id="GO:0042795">
    <property type="term" value="P:snRNA transcription by RNA polymerase II"/>
    <property type="evidence" value="ECO:0007669"/>
    <property type="project" value="TreeGrafter"/>
</dbReference>
<reference evidence="1" key="1">
    <citation type="journal article" date="2020" name="Nat. Commun.">
        <title>Large-scale genome sequencing of mycorrhizal fungi provides insights into the early evolution of symbiotic traits.</title>
        <authorList>
            <person name="Miyauchi S."/>
            <person name="Kiss E."/>
            <person name="Kuo A."/>
            <person name="Drula E."/>
            <person name="Kohler A."/>
            <person name="Sanchez-Garcia M."/>
            <person name="Morin E."/>
            <person name="Andreopoulos B."/>
            <person name="Barry K.W."/>
            <person name="Bonito G."/>
            <person name="Buee M."/>
            <person name="Carver A."/>
            <person name="Chen C."/>
            <person name="Cichocki N."/>
            <person name="Clum A."/>
            <person name="Culley D."/>
            <person name="Crous P.W."/>
            <person name="Fauchery L."/>
            <person name="Girlanda M."/>
            <person name="Hayes R.D."/>
            <person name="Keri Z."/>
            <person name="LaButti K."/>
            <person name="Lipzen A."/>
            <person name="Lombard V."/>
            <person name="Magnuson J."/>
            <person name="Maillard F."/>
            <person name="Murat C."/>
            <person name="Nolan M."/>
            <person name="Ohm R.A."/>
            <person name="Pangilinan J."/>
            <person name="Pereira M.F."/>
            <person name="Perotto S."/>
            <person name="Peter M."/>
            <person name="Pfister S."/>
            <person name="Riley R."/>
            <person name="Sitrit Y."/>
            <person name="Stielow J.B."/>
            <person name="Szollosi G."/>
            <person name="Zifcakova L."/>
            <person name="Stursova M."/>
            <person name="Spatafora J.W."/>
            <person name="Tedersoo L."/>
            <person name="Vaario L.M."/>
            <person name="Yamada A."/>
            <person name="Yan M."/>
            <person name="Wang P."/>
            <person name="Xu J."/>
            <person name="Bruns T."/>
            <person name="Baldrian P."/>
            <person name="Vilgalys R."/>
            <person name="Dunand C."/>
            <person name="Henrissat B."/>
            <person name="Grigoriev I.V."/>
            <person name="Hibbett D."/>
            <person name="Nagy L.G."/>
            <person name="Martin F.M."/>
        </authorList>
    </citation>
    <scope>NUCLEOTIDE SEQUENCE</scope>
    <source>
        <strain evidence="1">UP504</strain>
    </source>
</reference>
<name>A0A9P6DMD9_9AGAM</name>
<protein>
    <submittedName>
        <fullName evidence="1">Uncharacterized protein</fullName>
    </submittedName>
</protein>